<evidence type="ECO:0000313" key="3">
    <source>
        <dbReference type="Proteomes" id="UP000294692"/>
    </source>
</evidence>
<dbReference type="AlphaFoldDB" id="A0A4R3UW73"/>
<feature type="transmembrane region" description="Helical" evidence="1">
    <location>
        <begin position="57"/>
        <end position="82"/>
    </location>
</feature>
<keyword evidence="3" id="KW-1185">Reference proteome</keyword>
<keyword evidence="1" id="KW-0812">Transmembrane</keyword>
<evidence type="ECO:0000313" key="2">
    <source>
        <dbReference type="EMBL" id="TCU95231.1"/>
    </source>
</evidence>
<organism evidence="2 3">
    <name type="scientific">Paracandidimonas soli</name>
    <dbReference type="NCBI Taxonomy" id="1917182"/>
    <lineage>
        <taxon>Bacteria</taxon>
        <taxon>Pseudomonadati</taxon>
        <taxon>Pseudomonadota</taxon>
        <taxon>Betaproteobacteria</taxon>
        <taxon>Burkholderiales</taxon>
        <taxon>Alcaligenaceae</taxon>
        <taxon>Paracandidimonas</taxon>
    </lineage>
</organism>
<reference evidence="2 3" key="1">
    <citation type="submission" date="2019-03" db="EMBL/GenBank/DDBJ databases">
        <title>Genomic Encyclopedia of Type Strains, Phase IV (KMG-IV): sequencing the most valuable type-strain genomes for metagenomic binning, comparative biology and taxonomic classification.</title>
        <authorList>
            <person name="Goeker M."/>
        </authorList>
    </citation>
    <scope>NUCLEOTIDE SEQUENCE [LARGE SCALE GENOMIC DNA]</scope>
    <source>
        <strain evidence="2 3">DSM 100048</strain>
    </source>
</reference>
<evidence type="ECO:0008006" key="4">
    <source>
        <dbReference type="Google" id="ProtNLM"/>
    </source>
</evidence>
<dbReference type="RefSeq" id="WP_132477677.1">
    <property type="nucleotide sequence ID" value="NZ_JBEBWM010000018.1"/>
</dbReference>
<dbReference type="Proteomes" id="UP000294692">
    <property type="component" value="Unassembled WGS sequence"/>
</dbReference>
<protein>
    <recommendedName>
        <fullName evidence="4">SdpI/YhfL family protein</fullName>
    </recommendedName>
</protein>
<accession>A0A4R3UW73</accession>
<dbReference type="EMBL" id="SMBX01000008">
    <property type="protein sequence ID" value="TCU95231.1"/>
    <property type="molecule type" value="Genomic_DNA"/>
</dbReference>
<keyword evidence="1" id="KW-0472">Membrane</keyword>
<feature type="transmembrane region" description="Helical" evidence="1">
    <location>
        <begin position="6"/>
        <end position="28"/>
    </location>
</feature>
<keyword evidence="1" id="KW-1133">Transmembrane helix</keyword>
<comment type="caution">
    <text evidence="2">The sequence shown here is derived from an EMBL/GenBank/DDBJ whole genome shotgun (WGS) entry which is preliminary data.</text>
</comment>
<dbReference type="OrthoDB" id="5402100at2"/>
<name>A0A4R3UW73_9BURK</name>
<proteinExistence type="predicted"/>
<sequence length="122" mass="13569">MIGLAPYVNLVLTWILFLALFPISFIWMRRSWRILVRRDMSEVALKRGEPAPRPQKYAAVCGVLNLLSGLVLLYVIAGVAWGSLAYDTWTALAGITIWTKLCLDFAISRQAHGFSSGAKRSA</sequence>
<evidence type="ECO:0000256" key="1">
    <source>
        <dbReference type="SAM" id="Phobius"/>
    </source>
</evidence>
<gene>
    <name evidence="2" type="ORF">EV686_10874</name>
</gene>